<name>A0A5B7E0Z5_PORTR</name>
<proteinExistence type="predicted"/>
<dbReference type="AlphaFoldDB" id="A0A5B7E0Z5"/>
<accession>A0A5B7E0Z5</accession>
<dbReference type="EMBL" id="VSRR010001664">
    <property type="protein sequence ID" value="MPC26873.1"/>
    <property type="molecule type" value="Genomic_DNA"/>
</dbReference>
<organism evidence="1 2">
    <name type="scientific">Portunus trituberculatus</name>
    <name type="common">Swimming crab</name>
    <name type="synonym">Neptunus trituberculatus</name>
    <dbReference type="NCBI Taxonomy" id="210409"/>
    <lineage>
        <taxon>Eukaryota</taxon>
        <taxon>Metazoa</taxon>
        <taxon>Ecdysozoa</taxon>
        <taxon>Arthropoda</taxon>
        <taxon>Crustacea</taxon>
        <taxon>Multicrustacea</taxon>
        <taxon>Malacostraca</taxon>
        <taxon>Eumalacostraca</taxon>
        <taxon>Eucarida</taxon>
        <taxon>Decapoda</taxon>
        <taxon>Pleocyemata</taxon>
        <taxon>Brachyura</taxon>
        <taxon>Eubrachyura</taxon>
        <taxon>Portunoidea</taxon>
        <taxon>Portunidae</taxon>
        <taxon>Portuninae</taxon>
        <taxon>Portunus</taxon>
    </lineage>
</organism>
<protein>
    <submittedName>
        <fullName evidence="1">Uncharacterized protein</fullName>
    </submittedName>
</protein>
<comment type="caution">
    <text evidence="1">The sequence shown here is derived from an EMBL/GenBank/DDBJ whole genome shotgun (WGS) entry which is preliminary data.</text>
</comment>
<reference evidence="1 2" key="1">
    <citation type="submission" date="2019-05" db="EMBL/GenBank/DDBJ databases">
        <title>Another draft genome of Portunus trituberculatus and its Hox gene families provides insights of decapod evolution.</title>
        <authorList>
            <person name="Jeong J.-H."/>
            <person name="Song I."/>
            <person name="Kim S."/>
            <person name="Choi T."/>
            <person name="Kim D."/>
            <person name="Ryu S."/>
            <person name="Kim W."/>
        </authorList>
    </citation>
    <scope>NUCLEOTIDE SEQUENCE [LARGE SCALE GENOMIC DNA]</scope>
    <source>
        <tissue evidence="1">Muscle</tissue>
    </source>
</reference>
<dbReference type="Proteomes" id="UP000324222">
    <property type="component" value="Unassembled WGS sequence"/>
</dbReference>
<evidence type="ECO:0000313" key="1">
    <source>
        <dbReference type="EMBL" id="MPC26873.1"/>
    </source>
</evidence>
<gene>
    <name evidence="1" type="ORF">E2C01_020024</name>
</gene>
<evidence type="ECO:0000313" key="2">
    <source>
        <dbReference type="Proteomes" id="UP000324222"/>
    </source>
</evidence>
<keyword evidence="2" id="KW-1185">Reference proteome</keyword>
<sequence>MKQSREKRCLHTSGGARASVKRGGWVTAAGSLCEAPTPEMAEGRLASLAMQARCLSVPDAAEGSSLAGRNVCDVAGVRLAESLMCGA</sequence>